<dbReference type="EMBL" id="KT006999">
    <property type="protein sequence ID" value="AKQ02335.1"/>
    <property type="molecule type" value="Genomic_DNA"/>
</dbReference>
<evidence type="ECO:0000256" key="1">
    <source>
        <dbReference type="ARBA" id="ARBA00009254"/>
    </source>
</evidence>
<dbReference type="InterPro" id="IPR001854">
    <property type="entry name" value="Ribosomal_uL29"/>
</dbReference>
<dbReference type="Pfam" id="PF00831">
    <property type="entry name" value="Ribosomal_L29"/>
    <property type="match status" value="1"/>
</dbReference>
<dbReference type="GO" id="GO:0003735">
    <property type="term" value="F:structural constituent of ribosome"/>
    <property type="evidence" value="ECO:0007669"/>
    <property type="project" value="InterPro"/>
</dbReference>
<evidence type="ECO:0000256" key="5">
    <source>
        <dbReference type="ARBA" id="ARBA00035476"/>
    </source>
</evidence>
<evidence type="ECO:0000256" key="3">
    <source>
        <dbReference type="ARBA" id="ARBA00023274"/>
    </source>
</evidence>
<comment type="similarity">
    <text evidence="1">Belongs to the universal ribosomal protein uL29 family.</text>
</comment>
<accession>A0A0H4T6I3</accession>
<dbReference type="InterPro" id="IPR036049">
    <property type="entry name" value="Ribosomal_uL29_sf"/>
</dbReference>
<keyword evidence="3" id="KW-0687">Ribonucleoprotein</keyword>
<dbReference type="GO" id="GO:0005840">
    <property type="term" value="C:ribosome"/>
    <property type="evidence" value="ECO:0007669"/>
    <property type="project" value="UniProtKB-KW"/>
</dbReference>
<reference evidence="6" key="1">
    <citation type="journal article" date="2015" name="ISME J.">
        <title>Aquifer environment selects for microbial species cohorts in sediment and groundwater.</title>
        <authorList>
            <person name="Hug L.A."/>
            <person name="Thomas B.C."/>
            <person name="Brown C.T."/>
            <person name="Frischkorn K.R."/>
            <person name="Williams K.H."/>
            <person name="Tringe S.G."/>
            <person name="Banfield J.F."/>
        </authorList>
    </citation>
    <scope>NUCLEOTIDE SEQUENCE</scope>
</reference>
<dbReference type="GO" id="GO:0006412">
    <property type="term" value="P:translation"/>
    <property type="evidence" value="ECO:0007669"/>
    <property type="project" value="InterPro"/>
</dbReference>
<evidence type="ECO:0000313" key="6">
    <source>
        <dbReference type="EMBL" id="AKQ02335.1"/>
    </source>
</evidence>
<dbReference type="GO" id="GO:1990904">
    <property type="term" value="C:ribonucleoprotein complex"/>
    <property type="evidence" value="ECO:0007669"/>
    <property type="project" value="UniProtKB-KW"/>
</dbReference>
<organism evidence="6">
    <name type="scientific">uncultured Microgenomates bacterium Rifle_16ft_4_minimus_37633</name>
    <dbReference type="NCBI Taxonomy" id="1665114"/>
    <lineage>
        <taxon>Bacteria</taxon>
        <taxon>Candidatus Microgenomatota</taxon>
        <taxon>environmental samples</taxon>
    </lineage>
</organism>
<dbReference type="NCBIfam" id="TIGR00012">
    <property type="entry name" value="L29"/>
    <property type="match status" value="1"/>
</dbReference>
<protein>
    <recommendedName>
        <fullName evidence="4">Large ribosomal subunit protein uL29</fullName>
    </recommendedName>
    <alternativeName>
        <fullName evidence="5">50S ribosomal protein L29</fullName>
    </alternativeName>
</protein>
<keyword evidence="2" id="KW-0689">Ribosomal protein</keyword>
<proteinExistence type="inferred from homology"/>
<sequence>MKKKDLTALSEKTESELLRLIDKRRSELYNSLAQIKSGNEKNLKKSKNIRHEISQLLTLIRLKQLTHKEEK</sequence>
<name>A0A0H4T6I3_9BACT</name>
<dbReference type="AlphaFoldDB" id="A0A0H4T6I3"/>
<evidence type="ECO:0000256" key="2">
    <source>
        <dbReference type="ARBA" id="ARBA00022980"/>
    </source>
</evidence>
<evidence type="ECO:0000256" key="4">
    <source>
        <dbReference type="ARBA" id="ARBA00035204"/>
    </source>
</evidence>
<dbReference type="Gene3D" id="1.10.287.310">
    <property type="match status" value="1"/>
</dbReference>
<dbReference type="SUPFAM" id="SSF46561">
    <property type="entry name" value="Ribosomal protein L29 (L29p)"/>
    <property type="match status" value="1"/>
</dbReference>